<comment type="catalytic activity">
    <reaction evidence="11 13">
        <text>Couples ATP hydrolysis with the unwinding of duplex DNA by translocating in the 3'-5' direction.</text>
        <dbReference type="EC" id="5.6.2.4"/>
    </reaction>
</comment>
<proteinExistence type="inferred from homology"/>
<evidence type="ECO:0000256" key="14">
    <source>
        <dbReference type="PROSITE-ProRule" id="PRU00560"/>
    </source>
</evidence>
<evidence type="ECO:0000313" key="17">
    <source>
        <dbReference type="EMBL" id="MFD1419065.1"/>
    </source>
</evidence>
<sequence>MPEWTKEQKQAINNHGHDILVSASAGSGKTTILIERIIEMVKQGENVDNLLVATFTEAAAAEMKDRLVSRLKDLVNGKVINRVLRKHIQEQIFKVPIANISTLHAFCLSIIKKFYYVIDLDPNFRLLSDEVEKSIIQDQALDNVRNYYYEKHDIDYLKLVDNFSNDRSDDGLTDIIYRLYDFAITNDQTDKWLDQLTNIYTVDSPLNESNFYKLLYSSQILNKLEQIKNLLESGMDIAAEDEVSDTYTPVFKDMLEQVKKIHDDIRKDISYNELREEVFNLSFTRKHTAPKDVEPDKDRIEILKDIRKDLGVKITKDLVNDFFLLNEDDTLKEISKAKQLIVKLVEVEQKFMKEFSRLKNRQQVLDFNDLEHMAMKILSTEVQGNKVALNYYQNKFHEIMLDEYQDINAMQEGIIQLLKSDENHIFMVGDIKQSIYGFRQAAPYIFAGKYEKFQKNDNPDELIQLSKNFRSSEQVDDLVNTIFTKIFDKNIGEIDYDDQSKLVVGTSFPETVDTTSEMYVLTNEEIANKIERRQSQIRFTAQRIKKLMADDFQVFDAKKGEVRSLRYSDIAILVRNRNNNTDLISYFSKAEIPLMVTDAQNYFQTTELQIMMSMLEIVDNPRQDIPLVAVLRSPIVGLNEEELAQIRLINKDEDYYTAMLDYVSANGSQPELTRKLKSFLIQLDTYRDFSNKNTISRLIWKIYQETAILEYVSGMPSGKQRAANLHVLYQRASDYENNNLKGLHPFIDFIQRMEKMDRDLSQPNSIEATEDTVRVMTIHASKGLEFPVVILLDAGSGFNMRDVNSETLFDSELGLGLTVLNTQTRVAVRTLQHSIISEKKRVSAVSEEMRLLYVALTRAKQKLIIVSYDKDTTKMVNKWDQIKLSKNGVVDDGSRLAAGNYQNLIGIGSLNSYDRIDSHNHYARNEYCRLNLDIVFDEETSDKNDDGLLKVIDVREPSDLFKQTVDNILDFKYPYQEAVETTAYQSVSEIKNLFADPDDEKMSKSNLLNNSGRYNMESFAKPKFLVQSSVSSADVGSATHLVLQRVKIDQIPELADFQNLVNDLVNDRIIESEVAKKIDLASLVKFYQSRLGEDIVANNQAVSREVPFSSLMPAKKLFKKEIDNDSFNDKILVHGIIDGVIELEDGIKIFDYKTDNVTSQNLSKKISDYSGQLNLYAQAISTIKNKPILGKYLYFLKINEMVDLNKNLN</sequence>
<comment type="catalytic activity">
    <reaction evidence="12 13">
        <text>ATP + H2O = ADP + phosphate + H(+)</text>
        <dbReference type="Rhea" id="RHEA:13065"/>
        <dbReference type="ChEBI" id="CHEBI:15377"/>
        <dbReference type="ChEBI" id="CHEBI:15378"/>
        <dbReference type="ChEBI" id="CHEBI:30616"/>
        <dbReference type="ChEBI" id="CHEBI:43474"/>
        <dbReference type="ChEBI" id="CHEBI:456216"/>
        <dbReference type="EC" id="5.6.2.4"/>
    </reaction>
</comment>
<accession>A0ABW4BWG2</accession>
<keyword evidence="10 13" id="KW-0413">Isomerase</keyword>
<evidence type="ECO:0000256" key="6">
    <source>
        <dbReference type="ARBA" id="ARBA00022839"/>
    </source>
</evidence>
<evidence type="ECO:0000256" key="11">
    <source>
        <dbReference type="ARBA" id="ARBA00034617"/>
    </source>
</evidence>
<keyword evidence="5 13" id="KW-0347">Helicase</keyword>
<organism evidence="17 18">
    <name type="scientific">Companilactobacillus keshanensis</name>
    <dbReference type="NCBI Taxonomy" id="2486003"/>
    <lineage>
        <taxon>Bacteria</taxon>
        <taxon>Bacillati</taxon>
        <taxon>Bacillota</taxon>
        <taxon>Bacilli</taxon>
        <taxon>Lactobacillales</taxon>
        <taxon>Lactobacillaceae</taxon>
        <taxon>Companilactobacillus</taxon>
    </lineage>
</organism>
<dbReference type="Pfam" id="PF12705">
    <property type="entry name" value="PDDEXK_1"/>
    <property type="match status" value="1"/>
</dbReference>
<evidence type="ECO:0000259" key="16">
    <source>
        <dbReference type="PROSITE" id="PS51217"/>
    </source>
</evidence>
<evidence type="ECO:0000256" key="2">
    <source>
        <dbReference type="ARBA" id="ARBA00022741"/>
    </source>
</evidence>
<dbReference type="InterPro" id="IPR014016">
    <property type="entry name" value="UvrD-like_ATP-bd"/>
</dbReference>
<evidence type="ECO:0000259" key="15">
    <source>
        <dbReference type="PROSITE" id="PS51198"/>
    </source>
</evidence>
<dbReference type="PROSITE" id="PS51198">
    <property type="entry name" value="UVRD_HELICASE_ATP_BIND"/>
    <property type="match status" value="1"/>
</dbReference>
<reference evidence="18" key="1">
    <citation type="journal article" date="2019" name="Int. J. Syst. Evol. Microbiol.">
        <title>The Global Catalogue of Microorganisms (GCM) 10K type strain sequencing project: providing services to taxonomists for standard genome sequencing and annotation.</title>
        <authorList>
            <consortium name="The Broad Institute Genomics Platform"/>
            <consortium name="The Broad Institute Genome Sequencing Center for Infectious Disease"/>
            <person name="Wu L."/>
            <person name="Ma J."/>
        </authorList>
    </citation>
    <scope>NUCLEOTIDE SEQUENCE [LARGE SCALE GENOMIC DNA]</scope>
    <source>
        <strain evidence="18">CCM 8936</strain>
    </source>
</reference>
<dbReference type="HAMAP" id="MF_01451">
    <property type="entry name" value="AddA"/>
    <property type="match status" value="1"/>
</dbReference>
<keyword evidence="9 13" id="KW-0234">DNA repair</keyword>
<evidence type="ECO:0000256" key="3">
    <source>
        <dbReference type="ARBA" id="ARBA00022763"/>
    </source>
</evidence>
<keyword evidence="3 13" id="KW-0227">DNA damage</keyword>
<keyword evidence="18" id="KW-1185">Reference proteome</keyword>
<keyword evidence="2 13" id="KW-0547">Nucleotide-binding</keyword>
<dbReference type="PROSITE" id="PS51217">
    <property type="entry name" value="UVRD_HELICASE_CTER"/>
    <property type="match status" value="1"/>
</dbReference>
<dbReference type="GO" id="GO:0003678">
    <property type="term" value="F:DNA helicase activity"/>
    <property type="evidence" value="ECO:0007669"/>
    <property type="project" value="UniProtKB-EC"/>
</dbReference>
<feature type="domain" description="UvrD-like helicase C-terminal" evidence="16">
    <location>
        <begin position="484"/>
        <end position="783"/>
    </location>
</feature>
<dbReference type="InterPro" id="IPR014152">
    <property type="entry name" value="AddA"/>
</dbReference>
<evidence type="ECO:0000256" key="13">
    <source>
        <dbReference type="HAMAP-Rule" id="MF_01451"/>
    </source>
</evidence>
<dbReference type="SUPFAM" id="SSF52980">
    <property type="entry name" value="Restriction endonuclease-like"/>
    <property type="match status" value="1"/>
</dbReference>
<keyword evidence="6 13" id="KW-0269">Exonuclease</keyword>
<dbReference type="Gene3D" id="3.90.320.10">
    <property type="match status" value="1"/>
</dbReference>
<dbReference type="Gene3D" id="3.40.50.300">
    <property type="entry name" value="P-loop containing nucleotide triphosphate hydrolases"/>
    <property type="match status" value="4"/>
</dbReference>
<keyword evidence="4 13" id="KW-0378">Hydrolase</keyword>
<dbReference type="NCBIfam" id="TIGR02785">
    <property type="entry name" value="addA_Gpos"/>
    <property type="match status" value="1"/>
</dbReference>
<keyword evidence="8 13" id="KW-0238">DNA-binding</keyword>
<evidence type="ECO:0000256" key="12">
    <source>
        <dbReference type="ARBA" id="ARBA00048988"/>
    </source>
</evidence>
<dbReference type="InterPro" id="IPR027417">
    <property type="entry name" value="P-loop_NTPase"/>
</dbReference>
<comment type="similarity">
    <text evidence="13">Belongs to the helicase family. AddA subfamily.</text>
</comment>
<evidence type="ECO:0000256" key="5">
    <source>
        <dbReference type="ARBA" id="ARBA00022806"/>
    </source>
</evidence>
<dbReference type="Pfam" id="PF00580">
    <property type="entry name" value="UvrD-helicase"/>
    <property type="match status" value="1"/>
</dbReference>
<evidence type="ECO:0000256" key="4">
    <source>
        <dbReference type="ARBA" id="ARBA00022801"/>
    </source>
</evidence>
<dbReference type="PANTHER" id="PTHR11070">
    <property type="entry name" value="UVRD / RECB / PCRA DNA HELICASE FAMILY MEMBER"/>
    <property type="match status" value="1"/>
</dbReference>
<keyword evidence="7 13" id="KW-0067">ATP-binding</keyword>
<dbReference type="PANTHER" id="PTHR11070:SF48">
    <property type="entry name" value="ATP-DEPENDENT HELICASE_NUCLEASE SUBUNIT A"/>
    <property type="match status" value="1"/>
</dbReference>
<feature type="domain" description="UvrD-like helicase ATP-binding" evidence="15">
    <location>
        <begin position="2"/>
        <end position="472"/>
    </location>
</feature>
<dbReference type="InterPro" id="IPR000212">
    <property type="entry name" value="DNA_helicase_UvrD/REP"/>
</dbReference>
<dbReference type="EMBL" id="JBHTOI010000048">
    <property type="protein sequence ID" value="MFD1419065.1"/>
    <property type="molecule type" value="Genomic_DNA"/>
</dbReference>
<evidence type="ECO:0000256" key="9">
    <source>
        <dbReference type="ARBA" id="ARBA00023204"/>
    </source>
</evidence>
<dbReference type="EC" id="3.1.-.-" evidence="13"/>
<dbReference type="Proteomes" id="UP001597251">
    <property type="component" value="Unassembled WGS sequence"/>
</dbReference>
<comment type="caution">
    <text evidence="17">The sequence shown here is derived from an EMBL/GenBank/DDBJ whole genome shotgun (WGS) entry which is preliminary data.</text>
</comment>
<dbReference type="EC" id="5.6.2.4" evidence="13"/>
<dbReference type="InterPro" id="IPR011604">
    <property type="entry name" value="PDDEXK-like_dom_sf"/>
</dbReference>
<evidence type="ECO:0000256" key="8">
    <source>
        <dbReference type="ARBA" id="ARBA00023125"/>
    </source>
</evidence>
<gene>
    <name evidence="13 17" type="primary">addA</name>
    <name evidence="17" type="ORF">ACFQ42_09930</name>
</gene>
<comment type="subunit">
    <text evidence="13">Heterodimer of AddA and AddB/RexB.</text>
</comment>
<evidence type="ECO:0000313" key="18">
    <source>
        <dbReference type="Proteomes" id="UP001597251"/>
    </source>
</evidence>
<evidence type="ECO:0000256" key="10">
    <source>
        <dbReference type="ARBA" id="ARBA00023235"/>
    </source>
</evidence>
<dbReference type="RefSeq" id="WP_125675896.1">
    <property type="nucleotide sequence ID" value="NZ_JBHTOI010000048.1"/>
</dbReference>
<comment type="function">
    <text evidence="13">The heterodimer acts as both an ATP-dependent DNA helicase and an ATP-dependent, dual-direction single-stranded exonuclease. Recognizes the chi site generating a DNA molecule suitable for the initiation of homologous recombination. The AddA nuclease domain is required for chi fragment generation; this subunit has the helicase and 3' -&gt; 5' nuclease activities.</text>
</comment>
<feature type="binding site" evidence="14">
    <location>
        <begin position="23"/>
        <end position="30"/>
    </location>
    <ligand>
        <name>ATP</name>
        <dbReference type="ChEBI" id="CHEBI:30616"/>
    </ligand>
</feature>
<evidence type="ECO:0000256" key="7">
    <source>
        <dbReference type="ARBA" id="ARBA00022840"/>
    </source>
</evidence>
<dbReference type="GO" id="GO:0016787">
    <property type="term" value="F:hydrolase activity"/>
    <property type="evidence" value="ECO:0007669"/>
    <property type="project" value="UniProtKB-KW"/>
</dbReference>
<dbReference type="InterPro" id="IPR011335">
    <property type="entry name" value="Restrct_endonuc-II-like"/>
</dbReference>
<dbReference type="InterPro" id="IPR014017">
    <property type="entry name" value="DNA_helicase_UvrD-like_C"/>
</dbReference>
<name>A0ABW4BWG2_9LACO</name>
<dbReference type="InterPro" id="IPR038726">
    <property type="entry name" value="PDDEXK_AddAB-type"/>
</dbReference>
<dbReference type="Pfam" id="PF13361">
    <property type="entry name" value="UvrD_C"/>
    <property type="match status" value="1"/>
</dbReference>
<dbReference type="SUPFAM" id="SSF52540">
    <property type="entry name" value="P-loop containing nucleoside triphosphate hydrolases"/>
    <property type="match status" value="1"/>
</dbReference>
<keyword evidence="1 13" id="KW-0540">Nuclease</keyword>
<protein>
    <recommendedName>
        <fullName evidence="13">ATP-dependent helicase/nuclease subunit A</fullName>
        <ecNumber evidence="13">3.1.-.-</ecNumber>
        <ecNumber evidence="13">5.6.2.4</ecNumber>
    </recommendedName>
    <alternativeName>
        <fullName evidence="13">ATP-dependent helicase/nuclease AddA</fullName>
    </alternativeName>
    <alternativeName>
        <fullName evidence="13">DNA 3'-5' helicase AddA</fullName>
    </alternativeName>
</protein>
<evidence type="ECO:0000256" key="1">
    <source>
        <dbReference type="ARBA" id="ARBA00022722"/>
    </source>
</evidence>
<comment type="cofactor">
    <cofactor evidence="13">
        <name>Mg(2+)</name>
        <dbReference type="ChEBI" id="CHEBI:18420"/>
    </cofactor>
</comment>